<proteinExistence type="predicted"/>
<evidence type="ECO:0000313" key="2">
    <source>
        <dbReference type="Proteomes" id="UP000887159"/>
    </source>
</evidence>
<dbReference type="Proteomes" id="UP000887159">
    <property type="component" value="Unassembled WGS sequence"/>
</dbReference>
<dbReference type="AlphaFoldDB" id="A0A8X6VW11"/>
<sequence>MNYTSLRSEKLVHSLFGGHLQVLDQSTICENIKPVFKGDSCEVIDILIGADVMEEPSEENLAMAVLSLFVNEAKISNLWKLDLIGINDPVEKKSEHEIDLQIKKYFLETVTINAEGL</sequence>
<protein>
    <submittedName>
        <fullName evidence="1">Uncharacterized protein</fullName>
    </submittedName>
</protein>
<dbReference type="EMBL" id="BMAU01021363">
    <property type="protein sequence ID" value="GFY23480.1"/>
    <property type="molecule type" value="Genomic_DNA"/>
</dbReference>
<evidence type="ECO:0000313" key="1">
    <source>
        <dbReference type="EMBL" id="GFY23480.1"/>
    </source>
</evidence>
<gene>
    <name evidence="1" type="ORF">TNCV_3941721</name>
</gene>
<accession>A0A8X6VW11</accession>
<reference evidence="1" key="1">
    <citation type="submission" date="2020-08" db="EMBL/GenBank/DDBJ databases">
        <title>Multicomponent nature underlies the extraordinary mechanical properties of spider dragline silk.</title>
        <authorList>
            <person name="Kono N."/>
            <person name="Nakamura H."/>
            <person name="Mori M."/>
            <person name="Yoshida Y."/>
            <person name="Ohtoshi R."/>
            <person name="Malay A.D."/>
            <person name="Moran D.A.P."/>
            <person name="Tomita M."/>
            <person name="Numata K."/>
            <person name="Arakawa K."/>
        </authorList>
    </citation>
    <scope>NUCLEOTIDE SEQUENCE</scope>
</reference>
<keyword evidence="2" id="KW-1185">Reference proteome</keyword>
<comment type="caution">
    <text evidence="1">The sequence shown here is derived from an EMBL/GenBank/DDBJ whole genome shotgun (WGS) entry which is preliminary data.</text>
</comment>
<name>A0A8X6VW11_TRICX</name>
<organism evidence="1 2">
    <name type="scientific">Trichonephila clavipes</name>
    <name type="common">Golden silk orbweaver</name>
    <name type="synonym">Nephila clavipes</name>
    <dbReference type="NCBI Taxonomy" id="2585209"/>
    <lineage>
        <taxon>Eukaryota</taxon>
        <taxon>Metazoa</taxon>
        <taxon>Ecdysozoa</taxon>
        <taxon>Arthropoda</taxon>
        <taxon>Chelicerata</taxon>
        <taxon>Arachnida</taxon>
        <taxon>Araneae</taxon>
        <taxon>Araneomorphae</taxon>
        <taxon>Entelegynae</taxon>
        <taxon>Araneoidea</taxon>
        <taxon>Nephilidae</taxon>
        <taxon>Trichonephila</taxon>
    </lineage>
</organism>